<feature type="transmembrane region" description="Helical" evidence="1">
    <location>
        <begin position="7"/>
        <end position="33"/>
    </location>
</feature>
<keyword evidence="1" id="KW-1133">Transmembrane helix</keyword>
<dbReference type="Proteomes" id="UP001589854">
    <property type="component" value="Unassembled WGS sequence"/>
</dbReference>
<reference evidence="3 4" key="1">
    <citation type="submission" date="2024-09" db="EMBL/GenBank/DDBJ databases">
        <authorList>
            <person name="Sun Q."/>
            <person name="Mori K."/>
        </authorList>
    </citation>
    <scope>NUCLEOTIDE SEQUENCE [LARGE SCALE GENOMIC DNA]</scope>
    <source>
        <strain evidence="3 4">CCM 7228</strain>
    </source>
</reference>
<keyword evidence="4" id="KW-1185">Reference proteome</keyword>
<dbReference type="Gene3D" id="3.30.2010.10">
    <property type="entry name" value="Metalloproteases ('zincins'), catalytic domain"/>
    <property type="match status" value="1"/>
</dbReference>
<evidence type="ECO:0000313" key="4">
    <source>
        <dbReference type="Proteomes" id="UP001589854"/>
    </source>
</evidence>
<dbReference type="PANTHER" id="PTHR34978">
    <property type="entry name" value="POSSIBLE SENSOR-TRANSDUCER PROTEIN BLAR"/>
    <property type="match status" value="1"/>
</dbReference>
<dbReference type="PANTHER" id="PTHR34978:SF3">
    <property type="entry name" value="SLR0241 PROTEIN"/>
    <property type="match status" value="1"/>
</dbReference>
<gene>
    <name evidence="3" type="ORF">ACFFIX_25575</name>
</gene>
<comment type="caution">
    <text evidence="3">The sequence shown here is derived from an EMBL/GenBank/DDBJ whole genome shotgun (WGS) entry which is preliminary data.</text>
</comment>
<feature type="domain" description="Peptidase M56" evidence="2">
    <location>
        <begin position="62"/>
        <end position="247"/>
    </location>
</feature>
<evidence type="ECO:0000256" key="1">
    <source>
        <dbReference type="SAM" id="Phobius"/>
    </source>
</evidence>
<dbReference type="EMBL" id="JBHLVO010000043">
    <property type="protein sequence ID" value="MFC0274701.1"/>
    <property type="molecule type" value="Genomic_DNA"/>
</dbReference>
<name>A0ABV6GMT1_9BACI</name>
<dbReference type="RefSeq" id="WP_378939214.1">
    <property type="nucleotide sequence ID" value="NZ_JBHLVO010000043.1"/>
</dbReference>
<protein>
    <submittedName>
        <fullName evidence="3">M56 family metallopeptidase</fullName>
    </submittedName>
</protein>
<dbReference type="InterPro" id="IPR008756">
    <property type="entry name" value="Peptidase_M56"/>
</dbReference>
<evidence type="ECO:0000259" key="2">
    <source>
        <dbReference type="Pfam" id="PF05569"/>
    </source>
</evidence>
<proteinExistence type="predicted"/>
<evidence type="ECO:0000313" key="3">
    <source>
        <dbReference type="EMBL" id="MFC0274701.1"/>
    </source>
</evidence>
<keyword evidence="1" id="KW-0812">Transmembrane</keyword>
<sequence>MWKKKSYFVISLSLLIAFIVWSQMGMFLVHILFGVHIKANFFKFCFSLFKENSFYYFLVIIFLNVVISYSILFTVFKITEQFLILRKFKQRLLVSRNDELTTLIRKKFKRVKQGILIVTDAQPLAFTVGYRQPLIVLSSGLIQLLDTDELEAVVEHEYFHQKNYDSLKIFILQLISHAFWFVPLTKWCYKNYKIISELLADEYAIKKMGTELGLSTALLKLIKNRITVNSAPVLVHFSNEAVNYRLQQLVDPQRTIPLRLDTTTAAVSIYVLVMLLGMILVTVT</sequence>
<organism evidence="3 4">
    <name type="scientific">Metabacillus herbersteinensis</name>
    <dbReference type="NCBI Taxonomy" id="283816"/>
    <lineage>
        <taxon>Bacteria</taxon>
        <taxon>Bacillati</taxon>
        <taxon>Bacillota</taxon>
        <taxon>Bacilli</taxon>
        <taxon>Bacillales</taxon>
        <taxon>Bacillaceae</taxon>
        <taxon>Metabacillus</taxon>
    </lineage>
</organism>
<feature type="transmembrane region" description="Helical" evidence="1">
    <location>
        <begin position="53"/>
        <end position="76"/>
    </location>
</feature>
<dbReference type="CDD" id="cd07326">
    <property type="entry name" value="M56_BlaR1_MecR1_like"/>
    <property type="match status" value="1"/>
</dbReference>
<feature type="transmembrane region" description="Helical" evidence="1">
    <location>
        <begin position="263"/>
        <end position="283"/>
    </location>
</feature>
<dbReference type="InterPro" id="IPR052173">
    <property type="entry name" value="Beta-lactam_resp_regulator"/>
</dbReference>
<accession>A0ABV6GMT1</accession>
<keyword evidence="1" id="KW-0472">Membrane</keyword>
<dbReference type="Pfam" id="PF05569">
    <property type="entry name" value="Peptidase_M56"/>
    <property type="match status" value="1"/>
</dbReference>